<dbReference type="PANTHER" id="PTHR35936:SF19">
    <property type="entry name" value="AMINO-ACID-BINDING PROTEIN YXEM-RELATED"/>
    <property type="match status" value="1"/>
</dbReference>
<reference evidence="4 5" key="1">
    <citation type="submission" date="2019-08" db="EMBL/GenBank/DDBJ databases">
        <title>In-depth cultivation of the pig gut microbiome towards novel bacterial diversity and tailored functional studies.</title>
        <authorList>
            <person name="Wylensek D."/>
            <person name="Hitch T.C.A."/>
            <person name="Clavel T."/>
        </authorList>
    </citation>
    <scope>NUCLEOTIDE SEQUENCE [LARGE SCALE GENOMIC DNA]</scope>
    <source>
        <strain evidence="5">WCA-380-WT-3B3</strain>
    </source>
</reference>
<feature type="domain" description="Solute-binding protein family 3/N-terminal" evidence="3">
    <location>
        <begin position="282"/>
        <end position="486"/>
    </location>
</feature>
<protein>
    <submittedName>
        <fullName evidence="4">Transporter substrate-binding domain-containing protein</fullName>
    </submittedName>
</protein>
<accession>A0A6I2UQY7</accession>
<evidence type="ECO:0000256" key="1">
    <source>
        <dbReference type="ARBA" id="ARBA00022729"/>
    </source>
</evidence>
<sequence length="805" mass="90983">MLQAFRLKTRRNKAGWHRLMAVCLALLFMLSPAGYVHAERKNVRVGYSSSGSMLYRNDEGDYRGYDVIYLYEIAKYTNWDFTFVPYDKWNEAVRDLELGKLDLLPTVLKTPAREKTLLFPLHPMASTNVALVAPKNDTKYTYGDISGFQNAVIGVRENTVDTSAFIKWAASRGLNYQMKVYPDRGPLIQALDQGEVDLIATSYSGSVQQYPVVAEFSPQPMYFAVAPGRTDLVAEMDAAVNQSMLYDPSFNDRLMTLANPYRSANRLRFSQEEQEYIDQAPVLRVTMMRDGAPFSYEEDGVMKGVLPQLLQDVGQSTGLSFSIVPVDTIDEAVDAVRTGRADIVGRIAIDPYYVRELGLRATTPYYQEKTMQIARIGREIQKAGIMPGAREQLLQNDTVPQDLDYETYESISECLNALEKGDVDAVFCDMATATYFGNVLHRREFQLNIIDSSTYGLAFGLDRDADPRLGRILDRTLQEIVPLKMPQLLQNTYEHAPISAANIFDRLSALQLTGIFLLLLLALLFFGYASFNLWRKRGMEFRVAEIEQSRRQASMQLDIERHANQARKGFYQYLDISLAQPLKQIMKKSLDHGGLSPDSEYHEFYQLASRIQEFLLDVRMLNQIEGSKPSLNWETLACREFLEGLCHTVDKTAERKGVTFATDFSGIGDEMIIGERRSISMIIIRVLSYLMNYTPSGGTLLLSGNISQAYAGRSVLMLNVQAPAVHLSDELLQHIHRLLESAQSKDASIYDSFADSDWGSLEERKMLLRVAILQHIISEIGGDWSIQQDGSCGTRIRIELYFDLA</sequence>
<proteinExistence type="predicted"/>
<dbReference type="PANTHER" id="PTHR35936">
    <property type="entry name" value="MEMBRANE-BOUND LYTIC MUREIN TRANSGLYCOSYLASE F"/>
    <property type="match status" value="1"/>
</dbReference>
<dbReference type="SMART" id="SM00062">
    <property type="entry name" value="PBPb"/>
    <property type="match status" value="2"/>
</dbReference>
<evidence type="ECO:0000313" key="4">
    <source>
        <dbReference type="EMBL" id="MSV24593.1"/>
    </source>
</evidence>
<dbReference type="RefSeq" id="WP_154620345.1">
    <property type="nucleotide sequence ID" value="NZ_CBCTNG010000003.1"/>
</dbReference>
<dbReference type="Pfam" id="PF00497">
    <property type="entry name" value="SBP_bac_3"/>
    <property type="match status" value="2"/>
</dbReference>
<keyword evidence="2" id="KW-0472">Membrane</keyword>
<gene>
    <name evidence="4" type="ORF">FYJ78_05195</name>
</gene>
<dbReference type="Proteomes" id="UP000430222">
    <property type="component" value="Unassembled WGS sequence"/>
</dbReference>
<dbReference type="SUPFAM" id="SSF53850">
    <property type="entry name" value="Periplasmic binding protein-like II"/>
    <property type="match status" value="2"/>
</dbReference>
<evidence type="ECO:0000313" key="5">
    <source>
        <dbReference type="Proteomes" id="UP000430222"/>
    </source>
</evidence>
<dbReference type="InterPro" id="IPR036890">
    <property type="entry name" value="HATPase_C_sf"/>
</dbReference>
<keyword evidence="5" id="KW-1185">Reference proteome</keyword>
<keyword evidence="2" id="KW-1133">Transmembrane helix</keyword>
<dbReference type="AlphaFoldDB" id="A0A6I2UQY7"/>
<evidence type="ECO:0000259" key="3">
    <source>
        <dbReference type="SMART" id="SM00062"/>
    </source>
</evidence>
<name>A0A6I2UQY7_9FIRM</name>
<dbReference type="Gene3D" id="3.40.190.10">
    <property type="entry name" value="Periplasmic binding protein-like II"/>
    <property type="match status" value="4"/>
</dbReference>
<dbReference type="EMBL" id="VUNL01000004">
    <property type="protein sequence ID" value="MSV24593.1"/>
    <property type="molecule type" value="Genomic_DNA"/>
</dbReference>
<organism evidence="4 5">
    <name type="scientific">Selenomonas montiformis</name>
    <dbReference type="NCBI Taxonomy" id="2652285"/>
    <lineage>
        <taxon>Bacteria</taxon>
        <taxon>Bacillati</taxon>
        <taxon>Bacillota</taxon>
        <taxon>Negativicutes</taxon>
        <taxon>Selenomonadales</taxon>
        <taxon>Selenomonadaceae</taxon>
        <taxon>Selenomonas</taxon>
    </lineage>
</organism>
<evidence type="ECO:0000256" key="2">
    <source>
        <dbReference type="SAM" id="Phobius"/>
    </source>
</evidence>
<dbReference type="InterPro" id="IPR001638">
    <property type="entry name" value="Solute-binding_3/MltF_N"/>
</dbReference>
<feature type="transmembrane region" description="Helical" evidence="2">
    <location>
        <begin position="512"/>
        <end position="534"/>
    </location>
</feature>
<keyword evidence="1" id="KW-0732">Signal</keyword>
<feature type="domain" description="Solute-binding protein family 3/N-terminal" evidence="3">
    <location>
        <begin position="42"/>
        <end position="253"/>
    </location>
</feature>
<comment type="caution">
    <text evidence="4">The sequence shown here is derived from an EMBL/GenBank/DDBJ whole genome shotgun (WGS) entry which is preliminary data.</text>
</comment>
<keyword evidence="2" id="KW-0812">Transmembrane</keyword>
<dbReference type="Gene3D" id="3.30.565.10">
    <property type="entry name" value="Histidine kinase-like ATPase, C-terminal domain"/>
    <property type="match status" value="1"/>
</dbReference>